<dbReference type="SMART" id="SM01305">
    <property type="entry name" value="RESP18"/>
    <property type="match status" value="1"/>
</dbReference>
<keyword evidence="4" id="KW-0732">Signal</keyword>
<dbReference type="GO" id="GO:0045202">
    <property type="term" value="C:synapse"/>
    <property type="evidence" value="ECO:0007669"/>
    <property type="project" value="TreeGrafter"/>
</dbReference>
<gene>
    <name evidence="6" type="ORF">HJG63_016170</name>
</gene>
<comment type="caution">
    <text evidence="6">The sequence shown here is derived from an EMBL/GenBank/DDBJ whole genome shotgun (WGS) entry which is preliminary data.</text>
</comment>
<dbReference type="GO" id="GO:0051046">
    <property type="term" value="P:regulation of secretion"/>
    <property type="evidence" value="ECO:0007669"/>
    <property type="project" value="TreeGrafter"/>
</dbReference>
<dbReference type="InterPro" id="IPR029403">
    <property type="entry name" value="RESP18_dom"/>
</dbReference>
<dbReference type="PANTHER" id="PTHR46106:SF5">
    <property type="entry name" value="RECEPTOR-TYPE TYROSINE-PROTEIN PHOSPHATASE N2"/>
    <property type="match status" value="1"/>
</dbReference>
<keyword evidence="2" id="KW-0968">Cytoplasmic vesicle</keyword>
<keyword evidence="6" id="KW-0675">Receptor</keyword>
<dbReference type="GO" id="GO:0030141">
    <property type="term" value="C:secretory granule"/>
    <property type="evidence" value="ECO:0007669"/>
    <property type="project" value="InterPro"/>
</dbReference>
<evidence type="ECO:0000256" key="3">
    <source>
        <dbReference type="SAM" id="MobiDB-lite"/>
    </source>
</evidence>
<organism evidence="6 7">
    <name type="scientific">Rousettus aegyptiacus</name>
    <name type="common">Egyptian fruit bat</name>
    <name type="synonym">Pteropus aegyptiacus</name>
    <dbReference type="NCBI Taxonomy" id="9407"/>
    <lineage>
        <taxon>Eukaryota</taxon>
        <taxon>Metazoa</taxon>
        <taxon>Chordata</taxon>
        <taxon>Craniata</taxon>
        <taxon>Vertebrata</taxon>
        <taxon>Euteleostomi</taxon>
        <taxon>Mammalia</taxon>
        <taxon>Eutheria</taxon>
        <taxon>Laurasiatheria</taxon>
        <taxon>Chiroptera</taxon>
        <taxon>Yinpterochiroptera</taxon>
        <taxon>Pteropodoidea</taxon>
        <taxon>Pteropodidae</taxon>
        <taxon>Rousettinae</taxon>
        <taxon>Rousettus</taxon>
    </lineage>
</organism>
<name>A0A7J8D8J4_ROUAE</name>
<protein>
    <submittedName>
        <fullName evidence="6">Protein tyrosine phosphatase receptor type N2</fullName>
    </submittedName>
</protein>
<dbReference type="Proteomes" id="UP000593571">
    <property type="component" value="Unassembled WGS sequence"/>
</dbReference>
<evidence type="ECO:0000313" key="6">
    <source>
        <dbReference type="EMBL" id="KAF6419252.1"/>
    </source>
</evidence>
<feature type="chain" id="PRO_5029511049" evidence="4">
    <location>
        <begin position="21"/>
        <end position="327"/>
    </location>
</feature>
<dbReference type="InterPro" id="IPR033522">
    <property type="entry name" value="IA-2/IA-2_beta"/>
</dbReference>
<sequence length="327" mass="34779">MGPPLALLLLLLLLPPRPPAAPAPASRARLLPGLLGCLLEDGLCRPSETCVNDGVFGRCQKFPALDAYRYDVSPAGLQQLTAAAQQLARTGFSWQDDYTQRVMAQELAHLPRTYLRRPEAALPARSPQLEDGRRPGLEDAAALAEALERYLPYLEALSQASAPDALPRTKQDRPPAQVTFVAHSVAGFASRRPGLFSAHTGRVSLASTSGWFSCAPGRRAAQRKAGHVKVNVPRAFAGSHTYKPTLRSGPHPPSALSPSALTAAMRGALLGAGRPPHVPTGHLGRAEHPPRQEGTCTHLLHPDGSGHAVAREGNKDPESGWNRVGTG</sequence>
<feature type="domain" description="RESP18" evidence="5">
    <location>
        <begin position="77"/>
        <end position="118"/>
    </location>
</feature>
<dbReference type="AlphaFoldDB" id="A0A7J8D8J4"/>
<evidence type="ECO:0000256" key="2">
    <source>
        <dbReference type="ARBA" id="ARBA00023329"/>
    </source>
</evidence>
<evidence type="ECO:0000256" key="1">
    <source>
        <dbReference type="ARBA" id="ARBA00004398"/>
    </source>
</evidence>
<evidence type="ECO:0000259" key="5">
    <source>
        <dbReference type="Pfam" id="PF14948"/>
    </source>
</evidence>
<feature type="compositionally biased region" description="Basic and acidic residues" evidence="3">
    <location>
        <begin position="309"/>
        <end position="318"/>
    </location>
</feature>
<dbReference type="GO" id="GO:0035773">
    <property type="term" value="P:insulin secretion involved in cellular response to glucose stimulus"/>
    <property type="evidence" value="ECO:0007669"/>
    <property type="project" value="TreeGrafter"/>
</dbReference>
<dbReference type="EMBL" id="JACASE010000013">
    <property type="protein sequence ID" value="KAF6419252.1"/>
    <property type="molecule type" value="Genomic_DNA"/>
</dbReference>
<feature type="region of interest" description="Disordered" evidence="3">
    <location>
        <begin position="272"/>
        <end position="327"/>
    </location>
</feature>
<reference evidence="6 7" key="1">
    <citation type="journal article" date="2020" name="Nature">
        <title>Six reference-quality genomes reveal evolution of bat adaptations.</title>
        <authorList>
            <person name="Jebb D."/>
            <person name="Huang Z."/>
            <person name="Pippel M."/>
            <person name="Hughes G.M."/>
            <person name="Lavrichenko K."/>
            <person name="Devanna P."/>
            <person name="Winkler S."/>
            <person name="Jermiin L.S."/>
            <person name="Skirmuntt E.C."/>
            <person name="Katzourakis A."/>
            <person name="Burkitt-Gray L."/>
            <person name="Ray D.A."/>
            <person name="Sullivan K.A.M."/>
            <person name="Roscito J.G."/>
            <person name="Kirilenko B.M."/>
            <person name="Davalos L.M."/>
            <person name="Corthals A.P."/>
            <person name="Power M.L."/>
            <person name="Jones G."/>
            <person name="Ransome R.D."/>
            <person name="Dechmann D.K.N."/>
            <person name="Locatelli A.G."/>
            <person name="Puechmaille S.J."/>
            <person name="Fedrigo O."/>
            <person name="Jarvis E.D."/>
            <person name="Hiller M."/>
            <person name="Vernes S.C."/>
            <person name="Myers E.W."/>
            <person name="Teeling E.C."/>
        </authorList>
    </citation>
    <scope>NUCLEOTIDE SEQUENCE [LARGE SCALE GENOMIC DNA]</scope>
    <source>
        <strain evidence="6">MRouAeg1</strain>
        <tissue evidence="6">Muscle</tissue>
    </source>
</reference>
<evidence type="ECO:0000313" key="7">
    <source>
        <dbReference type="Proteomes" id="UP000593571"/>
    </source>
</evidence>
<dbReference type="PANTHER" id="PTHR46106">
    <property type="entry name" value="IA-2 PROTEIN TYROSINE PHOSPHATASE, ISOFORM C"/>
    <property type="match status" value="1"/>
</dbReference>
<proteinExistence type="predicted"/>
<feature type="signal peptide" evidence="4">
    <location>
        <begin position="1"/>
        <end position="20"/>
    </location>
</feature>
<keyword evidence="7" id="KW-1185">Reference proteome</keyword>
<dbReference type="GO" id="GO:0030133">
    <property type="term" value="C:transport vesicle"/>
    <property type="evidence" value="ECO:0007669"/>
    <property type="project" value="UniProtKB-SubCell"/>
</dbReference>
<dbReference type="Pfam" id="PF14948">
    <property type="entry name" value="RESP18"/>
    <property type="match status" value="1"/>
</dbReference>
<evidence type="ECO:0000256" key="4">
    <source>
        <dbReference type="SAM" id="SignalP"/>
    </source>
</evidence>
<comment type="subcellular location">
    <subcellularLocation>
        <location evidence="1">Cytoplasmic vesicle</location>
        <location evidence="1">Secretory vesicle</location>
    </subcellularLocation>
</comment>
<accession>A0A7J8D8J4</accession>